<dbReference type="EMBL" id="JBHPON010000003">
    <property type="protein sequence ID" value="MFC6037354.1"/>
    <property type="molecule type" value="Genomic_DNA"/>
</dbReference>
<dbReference type="PANTHER" id="PTHR46825">
    <property type="entry name" value="D-ALANYL-D-ALANINE-CARBOXYPEPTIDASE/ENDOPEPTIDASE AMPH"/>
    <property type="match status" value="1"/>
</dbReference>
<dbReference type="Proteomes" id="UP001596116">
    <property type="component" value="Unassembled WGS sequence"/>
</dbReference>
<feature type="transmembrane region" description="Helical" evidence="1">
    <location>
        <begin position="505"/>
        <end position="526"/>
    </location>
</feature>
<dbReference type="InterPro" id="IPR050491">
    <property type="entry name" value="AmpC-like"/>
</dbReference>
<evidence type="ECO:0000256" key="1">
    <source>
        <dbReference type="SAM" id="Phobius"/>
    </source>
</evidence>
<dbReference type="InterPro" id="IPR012338">
    <property type="entry name" value="Beta-lactam/transpept-like"/>
</dbReference>
<comment type="caution">
    <text evidence="3">The sequence shown here is derived from an EMBL/GenBank/DDBJ whole genome shotgun (WGS) entry which is preliminary data.</text>
</comment>
<proteinExistence type="predicted"/>
<feature type="domain" description="Beta-lactamase-related" evidence="2">
    <location>
        <begin position="60"/>
        <end position="367"/>
    </location>
</feature>
<keyword evidence="1" id="KW-1133">Transmembrane helix</keyword>
<feature type="transmembrane region" description="Helical" evidence="1">
    <location>
        <begin position="546"/>
        <end position="568"/>
    </location>
</feature>
<dbReference type="Pfam" id="PF00144">
    <property type="entry name" value="Beta-lactamase"/>
    <property type="match status" value="1"/>
</dbReference>
<dbReference type="GO" id="GO:0016787">
    <property type="term" value="F:hydrolase activity"/>
    <property type="evidence" value="ECO:0007669"/>
    <property type="project" value="UniProtKB-KW"/>
</dbReference>
<accession>A0ABW1L0N8</accession>
<name>A0ABW1L0N8_9PROT</name>
<keyword evidence="4" id="KW-1185">Reference proteome</keyword>
<keyword evidence="1" id="KW-0812">Transmembrane</keyword>
<dbReference type="RefSeq" id="WP_379881250.1">
    <property type="nucleotide sequence ID" value="NZ_JBHPON010000003.1"/>
</dbReference>
<gene>
    <name evidence="3" type="ORF">ACFMB1_17485</name>
</gene>
<evidence type="ECO:0000313" key="4">
    <source>
        <dbReference type="Proteomes" id="UP001596116"/>
    </source>
</evidence>
<dbReference type="SUPFAM" id="SSF56601">
    <property type="entry name" value="beta-lactamase/transpeptidase-like"/>
    <property type="match status" value="1"/>
</dbReference>
<protein>
    <submittedName>
        <fullName evidence="3">Serine hydrolase domain-containing protein</fullName>
        <ecNumber evidence="3">3.-.-.-</ecNumber>
    </submittedName>
</protein>
<sequence length="646" mass="71454">MAEPLSVDDALSEIVENDAEDMAPNTVSVEPGLPDEAAPFLTKADVDDWLDGYMPYAIRKADIVGAVVTVVKDGEILTSRGFGYSDLESKTPVDGFGTMFRPGSISKLFTWISVMQLVEQGKIDLDEDIDTYLDFKIPDAFGEPITMRNLMTHTPGFQERLKNLIIGDPELNMSLEEFLKASPPPSRIFAPGVTPAYSNYGTALAGYIVQRLSGETFEAYVERHVFEPLGMDRATFRQPLPAEFEPFMSNGYKSASDGEAQYYEIVPMAPAGSLAASGEAMGRFMIGLLKQDAALMKPETWREMYETIYQLSPPLNAMALGFWQLDKGDLRIRGHGGDTEFFHSDLNVLVDENVGIYVSVNSAGEGSGVLRFAVTTDFALRYFPEAATPVGPRLETAKEHGELVVGEYESSRTVATNFAAIMRILGQEKIAMNEDGDLLLPLFGVETHWREVEPYVWRNTNGLERLTAVLKDDGKLDYVTFEPVSPIIHLTPAPWYRSSSLMTPLLAGAIGALLLTLVLWPVRAIVRGRYGKSFGLTGQDATAHRLVRIGVVLVFAFLIAWVLAFQTLFTNLTGLGPGFDTQLRVTQFTQILLYAAFVIASWNLFVVWRGAQSWFAKLWSIVILAAIFVVIWFAATNGLLSLEMNY</sequence>
<organism evidence="3 4">
    <name type="scientific">Hyphococcus aureus</name>
    <dbReference type="NCBI Taxonomy" id="2666033"/>
    <lineage>
        <taxon>Bacteria</taxon>
        <taxon>Pseudomonadati</taxon>
        <taxon>Pseudomonadota</taxon>
        <taxon>Alphaproteobacteria</taxon>
        <taxon>Parvularculales</taxon>
        <taxon>Parvularculaceae</taxon>
        <taxon>Hyphococcus</taxon>
    </lineage>
</organism>
<dbReference type="InterPro" id="IPR001466">
    <property type="entry name" value="Beta-lactam-related"/>
</dbReference>
<dbReference type="PANTHER" id="PTHR46825:SF9">
    <property type="entry name" value="BETA-LACTAMASE-RELATED DOMAIN-CONTAINING PROTEIN"/>
    <property type="match status" value="1"/>
</dbReference>
<feature type="transmembrane region" description="Helical" evidence="1">
    <location>
        <begin position="615"/>
        <end position="635"/>
    </location>
</feature>
<evidence type="ECO:0000313" key="3">
    <source>
        <dbReference type="EMBL" id="MFC6037354.1"/>
    </source>
</evidence>
<dbReference type="Gene3D" id="3.40.710.10">
    <property type="entry name" value="DD-peptidase/beta-lactamase superfamily"/>
    <property type="match status" value="1"/>
</dbReference>
<keyword evidence="3" id="KW-0378">Hydrolase</keyword>
<dbReference type="EC" id="3.-.-.-" evidence="3"/>
<feature type="transmembrane region" description="Helical" evidence="1">
    <location>
        <begin position="588"/>
        <end position="608"/>
    </location>
</feature>
<reference evidence="3 4" key="1">
    <citation type="submission" date="2024-09" db="EMBL/GenBank/DDBJ databases">
        <authorList>
            <person name="Zhang Z.-H."/>
        </authorList>
    </citation>
    <scope>NUCLEOTIDE SEQUENCE [LARGE SCALE GENOMIC DNA]</scope>
    <source>
        <strain evidence="3 4">HHTR114</strain>
    </source>
</reference>
<keyword evidence="1" id="KW-0472">Membrane</keyword>
<evidence type="ECO:0000259" key="2">
    <source>
        <dbReference type="Pfam" id="PF00144"/>
    </source>
</evidence>